<dbReference type="AlphaFoldDB" id="A0AAD6SRM6"/>
<dbReference type="InterPro" id="IPR011021">
    <property type="entry name" value="Arrestin-like_N"/>
</dbReference>
<gene>
    <name evidence="3" type="ORF">C8F04DRAFT_1003534</name>
</gene>
<sequence>MAPQTCINSSAFVLYFSDTVRVAGETIHGRAELNVARAQDEGIENLSVNLKGSIVTTIVESNLDGSDTKHERTVELIDTCKSLWDRGTAFPDPGSHVLVLPFQFRLPDNLPPSFNISVLHHEASISYTLEVIGRRPGRLLRKDRQIRQVFMVLPPASPAQILARTSLKRGWDGPWKPSSVEHKIRQGIWGDHSHVRAEVQLPNLTSLPRATAFPLKVYIETCTKSMSRTATPFDKHNKPLFPAPPTQSAEVKLSFQREANILTRRRNGTAKDSIQLLGGLGDPTSTSVQSTIEEPEWIPDPEKPDRGVWKRAVRFETTVSLPFAPTFRTETIECKYSLHFMVSFPGIGNDIKLDVPIRLDPAHAAAKNYADFPPAGRPPLLDLPPSYWTLNNINQH</sequence>
<dbReference type="GO" id="GO:0015031">
    <property type="term" value="P:protein transport"/>
    <property type="evidence" value="ECO:0007669"/>
    <property type="project" value="TreeGrafter"/>
</dbReference>
<keyword evidence="4" id="KW-1185">Reference proteome</keyword>
<feature type="compositionally biased region" description="Polar residues" evidence="1">
    <location>
        <begin position="283"/>
        <end position="292"/>
    </location>
</feature>
<dbReference type="PANTHER" id="PTHR11188:SF17">
    <property type="entry name" value="FI21816P1"/>
    <property type="match status" value="1"/>
</dbReference>
<dbReference type="GO" id="GO:0005737">
    <property type="term" value="C:cytoplasm"/>
    <property type="evidence" value="ECO:0007669"/>
    <property type="project" value="TreeGrafter"/>
</dbReference>
<dbReference type="PANTHER" id="PTHR11188">
    <property type="entry name" value="ARRESTIN DOMAIN CONTAINING PROTEIN"/>
    <property type="match status" value="1"/>
</dbReference>
<feature type="region of interest" description="Disordered" evidence="1">
    <location>
        <begin position="274"/>
        <end position="303"/>
    </location>
</feature>
<name>A0AAD6SRM6_9AGAR</name>
<dbReference type="InterPro" id="IPR050357">
    <property type="entry name" value="Arrestin_domain-protein"/>
</dbReference>
<comment type="caution">
    <text evidence="3">The sequence shown here is derived from an EMBL/GenBank/DDBJ whole genome shotgun (WGS) entry which is preliminary data.</text>
</comment>
<evidence type="ECO:0000313" key="3">
    <source>
        <dbReference type="EMBL" id="KAJ7032764.1"/>
    </source>
</evidence>
<reference evidence="3" key="1">
    <citation type="submission" date="2023-03" db="EMBL/GenBank/DDBJ databases">
        <title>Massive genome expansion in bonnet fungi (Mycena s.s.) driven by repeated elements and novel gene families across ecological guilds.</title>
        <authorList>
            <consortium name="Lawrence Berkeley National Laboratory"/>
            <person name="Harder C.B."/>
            <person name="Miyauchi S."/>
            <person name="Viragh M."/>
            <person name="Kuo A."/>
            <person name="Thoen E."/>
            <person name="Andreopoulos B."/>
            <person name="Lu D."/>
            <person name="Skrede I."/>
            <person name="Drula E."/>
            <person name="Henrissat B."/>
            <person name="Morin E."/>
            <person name="Kohler A."/>
            <person name="Barry K."/>
            <person name="LaButti K."/>
            <person name="Morin E."/>
            <person name="Salamov A."/>
            <person name="Lipzen A."/>
            <person name="Mereny Z."/>
            <person name="Hegedus B."/>
            <person name="Baldrian P."/>
            <person name="Stursova M."/>
            <person name="Weitz H."/>
            <person name="Taylor A."/>
            <person name="Grigoriev I.V."/>
            <person name="Nagy L.G."/>
            <person name="Martin F."/>
            <person name="Kauserud H."/>
        </authorList>
    </citation>
    <scope>NUCLEOTIDE SEQUENCE</scope>
    <source>
        <strain evidence="3">CBHHK200</strain>
    </source>
</reference>
<dbReference type="Pfam" id="PF00339">
    <property type="entry name" value="Arrestin_N"/>
    <property type="match status" value="1"/>
</dbReference>
<proteinExistence type="predicted"/>
<evidence type="ECO:0000259" key="2">
    <source>
        <dbReference type="Pfam" id="PF00339"/>
    </source>
</evidence>
<dbReference type="SUPFAM" id="SSF81296">
    <property type="entry name" value="E set domains"/>
    <property type="match status" value="1"/>
</dbReference>
<organism evidence="3 4">
    <name type="scientific">Mycena alexandri</name>
    <dbReference type="NCBI Taxonomy" id="1745969"/>
    <lineage>
        <taxon>Eukaryota</taxon>
        <taxon>Fungi</taxon>
        <taxon>Dikarya</taxon>
        <taxon>Basidiomycota</taxon>
        <taxon>Agaricomycotina</taxon>
        <taxon>Agaricomycetes</taxon>
        <taxon>Agaricomycetidae</taxon>
        <taxon>Agaricales</taxon>
        <taxon>Marasmiineae</taxon>
        <taxon>Mycenaceae</taxon>
        <taxon>Mycena</taxon>
    </lineage>
</organism>
<accession>A0AAD6SRM6</accession>
<feature type="domain" description="Arrestin-like N-terminal" evidence="2">
    <location>
        <begin position="18"/>
        <end position="155"/>
    </location>
</feature>
<evidence type="ECO:0000256" key="1">
    <source>
        <dbReference type="SAM" id="MobiDB-lite"/>
    </source>
</evidence>
<dbReference type="EMBL" id="JARJCM010000070">
    <property type="protein sequence ID" value="KAJ7032764.1"/>
    <property type="molecule type" value="Genomic_DNA"/>
</dbReference>
<dbReference type="Gene3D" id="2.60.40.640">
    <property type="match status" value="1"/>
</dbReference>
<dbReference type="InterPro" id="IPR014752">
    <property type="entry name" value="Arrestin-like_C"/>
</dbReference>
<evidence type="ECO:0000313" key="4">
    <source>
        <dbReference type="Proteomes" id="UP001218188"/>
    </source>
</evidence>
<dbReference type="Proteomes" id="UP001218188">
    <property type="component" value="Unassembled WGS sequence"/>
</dbReference>
<protein>
    <recommendedName>
        <fullName evidence="2">Arrestin-like N-terminal domain-containing protein</fullName>
    </recommendedName>
</protein>
<dbReference type="InterPro" id="IPR014756">
    <property type="entry name" value="Ig_E-set"/>
</dbReference>